<dbReference type="InterPro" id="IPR047647">
    <property type="entry name" value="ISAs1_transpos"/>
</dbReference>
<gene>
    <name evidence="2" type="ORF">sS8_1838</name>
</gene>
<accession>A0A250KQH7</accession>
<name>A0A250KQH7_9GAMM</name>
<organism evidence="2 3">
    <name type="scientific">Methylocaldum marinum</name>
    <dbReference type="NCBI Taxonomy" id="1432792"/>
    <lineage>
        <taxon>Bacteria</taxon>
        <taxon>Pseudomonadati</taxon>
        <taxon>Pseudomonadota</taxon>
        <taxon>Gammaproteobacteria</taxon>
        <taxon>Methylococcales</taxon>
        <taxon>Methylococcaceae</taxon>
        <taxon>Methylocaldum</taxon>
    </lineage>
</organism>
<dbReference type="EMBL" id="AP017928">
    <property type="protein sequence ID" value="BBA33792.1"/>
    <property type="molecule type" value="Genomic_DNA"/>
</dbReference>
<proteinExistence type="predicted"/>
<evidence type="ECO:0000313" key="3">
    <source>
        <dbReference type="Proteomes" id="UP000266313"/>
    </source>
</evidence>
<protein>
    <submittedName>
        <fullName evidence="2">ISMca6, transposase, OrfA</fullName>
    </submittedName>
</protein>
<dbReference type="PANTHER" id="PTHR30298:SF0">
    <property type="entry name" value="PROTEIN YBFL-RELATED"/>
    <property type="match status" value="1"/>
</dbReference>
<keyword evidence="3" id="KW-1185">Reference proteome</keyword>
<dbReference type="Pfam" id="PF13808">
    <property type="entry name" value="DDE_Tnp_1_assoc"/>
    <property type="match status" value="1"/>
</dbReference>
<evidence type="ECO:0000313" key="2">
    <source>
        <dbReference type="EMBL" id="BBA33792.1"/>
    </source>
</evidence>
<dbReference type="InterPro" id="IPR032806">
    <property type="entry name" value="YbfD_N"/>
</dbReference>
<sequence length="179" mass="19976">MSPLKQGLLPIPDHRRAQGKLYDLPHRLLFSILAVMSGATSYRRIHPFIRTHQARLNEAFGCRWRRTPAYSLIRYALHGLEVEAIAPQFRANALPLAEDAAVIALDGKTLHGSLDRFEDRRAAQVLSAFAVGERIVLGQVLIEDAGKDHEIQAAQRLIETLGLAGRLYTLDALHLQKNS</sequence>
<dbReference type="InterPro" id="IPR051698">
    <property type="entry name" value="Transposase_11-like"/>
</dbReference>
<dbReference type="PANTHER" id="PTHR30298">
    <property type="entry name" value="H REPEAT-ASSOCIATED PREDICTED TRANSPOSASE"/>
    <property type="match status" value="1"/>
</dbReference>
<dbReference type="RefSeq" id="WP_170161008.1">
    <property type="nucleotide sequence ID" value="NZ_AP017928.1"/>
</dbReference>
<dbReference type="Proteomes" id="UP000266313">
    <property type="component" value="Chromosome"/>
</dbReference>
<evidence type="ECO:0000259" key="1">
    <source>
        <dbReference type="Pfam" id="PF13808"/>
    </source>
</evidence>
<dbReference type="AlphaFoldDB" id="A0A250KQH7"/>
<feature type="domain" description="H repeat-associated protein N-terminal" evidence="1">
    <location>
        <begin position="10"/>
        <end position="90"/>
    </location>
</feature>
<dbReference type="NCBIfam" id="NF033564">
    <property type="entry name" value="transpos_ISAs1"/>
    <property type="match status" value="1"/>
</dbReference>
<reference evidence="2 3" key="1">
    <citation type="submission" date="2016-12" db="EMBL/GenBank/DDBJ databases">
        <title>Genome sequencing of Methylocaldum marinum.</title>
        <authorList>
            <person name="Takeuchi M."/>
            <person name="Kamagata Y."/>
            <person name="Hiraoka S."/>
            <person name="Oshima K."/>
            <person name="Hattori M."/>
            <person name="Iwasaki W."/>
        </authorList>
    </citation>
    <scope>NUCLEOTIDE SEQUENCE [LARGE SCALE GENOMIC DNA]</scope>
    <source>
        <strain evidence="2 3">S8</strain>
    </source>
</reference>
<dbReference type="KEGG" id="mmai:sS8_1838"/>